<gene>
    <name evidence="1" type="ORF">SPELUC_LOCUS9271</name>
</gene>
<evidence type="ECO:0000313" key="1">
    <source>
        <dbReference type="EMBL" id="CAG8661036.1"/>
    </source>
</evidence>
<protein>
    <submittedName>
        <fullName evidence="1">12085_t:CDS:1</fullName>
    </submittedName>
</protein>
<name>A0ACA9NN04_9GLOM</name>
<feature type="non-terminal residue" evidence="1">
    <location>
        <position position="122"/>
    </location>
</feature>
<organism evidence="1 2">
    <name type="scientific">Cetraspora pellucida</name>
    <dbReference type="NCBI Taxonomy" id="1433469"/>
    <lineage>
        <taxon>Eukaryota</taxon>
        <taxon>Fungi</taxon>
        <taxon>Fungi incertae sedis</taxon>
        <taxon>Mucoromycota</taxon>
        <taxon>Glomeromycotina</taxon>
        <taxon>Glomeromycetes</taxon>
        <taxon>Diversisporales</taxon>
        <taxon>Gigasporaceae</taxon>
        <taxon>Cetraspora</taxon>
    </lineage>
</organism>
<dbReference type="EMBL" id="CAJVPW010015338">
    <property type="protein sequence ID" value="CAG8661036.1"/>
    <property type="molecule type" value="Genomic_DNA"/>
</dbReference>
<accession>A0ACA9NN04</accession>
<comment type="caution">
    <text evidence="1">The sequence shown here is derived from an EMBL/GenBank/DDBJ whole genome shotgun (WGS) entry which is preliminary data.</text>
</comment>
<keyword evidence="2" id="KW-1185">Reference proteome</keyword>
<proteinExistence type="predicted"/>
<evidence type="ECO:0000313" key="2">
    <source>
        <dbReference type="Proteomes" id="UP000789366"/>
    </source>
</evidence>
<dbReference type="Proteomes" id="UP000789366">
    <property type="component" value="Unassembled WGS sequence"/>
</dbReference>
<sequence length="122" mass="14320">MSAQLNNLNHNIDIEISELENYLKNHVVNSNKNSSKPLLFGLQLQTLNKVRKSCDKYMIKPAEQSSPKTLKRCATELEIMIKENFIKSTKSKYHDQNFIELKLFEYAVNNQNYLINFKKDDH</sequence>
<reference evidence="1" key="1">
    <citation type="submission" date="2021-06" db="EMBL/GenBank/DDBJ databases">
        <authorList>
            <person name="Kallberg Y."/>
            <person name="Tangrot J."/>
            <person name="Rosling A."/>
        </authorList>
    </citation>
    <scope>NUCLEOTIDE SEQUENCE</scope>
    <source>
        <strain evidence="1">28 12/20/2015</strain>
    </source>
</reference>